<dbReference type="SUPFAM" id="SSF55073">
    <property type="entry name" value="Nucleotide cyclase"/>
    <property type="match status" value="1"/>
</dbReference>
<organism evidence="2 3">
    <name type="scientific">Faecalibacterium prausnitzii</name>
    <dbReference type="NCBI Taxonomy" id="853"/>
    <lineage>
        <taxon>Bacteria</taxon>
        <taxon>Bacillati</taxon>
        <taxon>Bacillota</taxon>
        <taxon>Clostridia</taxon>
        <taxon>Eubacteriales</taxon>
        <taxon>Oscillospiraceae</taxon>
        <taxon>Faecalibacterium</taxon>
    </lineage>
</organism>
<dbReference type="InterPro" id="IPR035965">
    <property type="entry name" value="PAS-like_dom_sf"/>
</dbReference>
<protein>
    <submittedName>
        <fullName evidence="2">Diguanylate cyclase</fullName>
    </submittedName>
</protein>
<dbReference type="GO" id="GO:0052621">
    <property type="term" value="F:diguanylate cyclase activity"/>
    <property type="evidence" value="ECO:0007669"/>
    <property type="project" value="TreeGrafter"/>
</dbReference>
<sequence length="291" mass="33575">MERRGHRMQWIDALGYEEVMTFLRSTPANLFFKDTECRYLFISDVRTFFPYGEGQEEDVLGKTDLEIWGNKEQARFYYEQDQKVLAIGKGTSFITEVPRGDGIAYYQIKKNPVVLEGKIIGIVGLISDITERVRLEKQAENWAIHDELTGLYNRNYLKVKGAEQLKGAIMPITIIMGDCNYLKRVNDAYGHEYGDLLLKRVGRVIRENLPPESVALRMGGDEFLIACSHFSAEEAEQLIERLHGELARQSDDRLKLDVAFGYHTVTEGPFDYVAVYHAADRDMYRNKRKNR</sequence>
<dbReference type="AlphaFoldDB" id="A0A844DTQ0"/>
<dbReference type="GO" id="GO:0043709">
    <property type="term" value="P:cell adhesion involved in single-species biofilm formation"/>
    <property type="evidence" value="ECO:0007669"/>
    <property type="project" value="TreeGrafter"/>
</dbReference>
<dbReference type="InterPro" id="IPR050469">
    <property type="entry name" value="Diguanylate_Cyclase"/>
</dbReference>
<dbReference type="Pfam" id="PF00990">
    <property type="entry name" value="GGDEF"/>
    <property type="match status" value="1"/>
</dbReference>
<proteinExistence type="predicted"/>
<dbReference type="PROSITE" id="PS50887">
    <property type="entry name" value="GGDEF"/>
    <property type="match status" value="1"/>
</dbReference>
<dbReference type="Pfam" id="PF08448">
    <property type="entry name" value="PAS_4"/>
    <property type="match status" value="1"/>
</dbReference>
<comment type="caution">
    <text evidence="2">The sequence shown here is derived from an EMBL/GenBank/DDBJ whole genome shotgun (WGS) entry which is preliminary data.</text>
</comment>
<dbReference type="CDD" id="cd01949">
    <property type="entry name" value="GGDEF"/>
    <property type="match status" value="1"/>
</dbReference>
<name>A0A844DTQ0_9FIRM</name>
<evidence type="ECO:0000259" key="1">
    <source>
        <dbReference type="PROSITE" id="PS50887"/>
    </source>
</evidence>
<dbReference type="Gene3D" id="3.30.450.20">
    <property type="entry name" value="PAS domain"/>
    <property type="match status" value="1"/>
</dbReference>
<dbReference type="GO" id="GO:0005886">
    <property type="term" value="C:plasma membrane"/>
    <property type="evidence" value="ECO:0007669"/>
    <property type="project" value="TreeGrafter"/>
</dbReference>
<dbReference type="NCBIfam" id="TIGR00254">
    <property type="entry name" value="GGDEF"/>
    <property type="match status" value="1"/>
</dbReference>
<dbReference type="GO" id="GO:1902201">
    <property type="term" value="P:negative regulation of bacterial-type flagellum-dependent cell motility"/>
    <property type="evidence" value="ECO:0007669"/>
    <property type="project" value="TreeGrafter"/>
</dbReference>
<dbReference type="SUPFAM" id="SSF55785">
    <property type="entry name" value="PYP-like sensor domain (PAS domain)"/>
    <property type="match status" value="1"/>
</dbReference>
<dbReference type="SMART" id="SM00267">
    <property type="entry name" value="GGDEF"/>
    <property type="match status" value="1"/>
</dbReference>
<dbReference type="PANTHER" id="PTHR45138">
    <property type="entry name" value="REGULATORY COMPONENTS OF SENSORY TRANSDUCTION SYSTEM"/>
    <property type="match status" value="1"/>
</dbReference>
<evidence type="ECO:0000313" key="3">
    <source>
        <dbReference type="Proteomes" id="UP000461506"/>
    </source>
</evidence>
<dbReference type="InterPro" id="IPR013656">
    <property type="entry name" value="PAS_4"/>
</dbReference>
<dbReference type="Proteomes" id="UP000461506">
    <property type="component" value="Unassembled WGS sequence"/>
</dbReference>
<dbReference type="PANTHER" id="PTHR45138:SF9">
    <property type="entry name" value="DIGUANYLATE CYCLASE DGCM-RELATED"/>
    <property type="match status" value="1"/>
</dbReference>
<evidence type="ECO:0000313" key="2">
    <source>
        <dbReference type="EMBL" id="MSC63604.1"/>
    </source>
</evidence>
<dbReference type="InterPro" id="IPR029787">
    <property type="entry name" value="Nucleotide_cyclase"/>
</dbReference>
<accession>A0A844DTQ0</accession>
<dbReference type="InterPro" id="IPR000160">
    <property type="entry name" value="GGDEF_dom"/>
</dbReference>
<reference evidence="2 3" key="1">
    <citation type="journal article" date="2019" name="Nat. Med.">
        <title>A library of human gut bacterial isolates paired with longitudinal multiomics data enables mechanistic microbiome research.</title>
        <authorList>
            <person name="Poyet M."/>
            <person name="Groussin M."/>
            <person name="Gibbons S.M."/>
            <person name="Avila-Pacheco J."/>
            <person name="Jiang X."/>
            <person name="Kearney S.M."/>
            <person name="Perrotta A.R."/>
            <person name="Berdy B."/>
            <person name="Zhao S."/>
            <person name="Lieberman T.D."/>
            <person name="Swanson P.K."/>
            <person name="Smith M."/>
            <person name="Roesemann S."/>
            <person name="Alexander J.E."/>
            <person name="Rich S.A."/>
            <person name="Livny J."/>
            <person name="Vlamakis H."/>
            <person name="Clish C."/>
            <person name="Bullock K."/>
            <person name="Deik A."/>
            <person name="Scott J."/>
            <person name="Pierce K.A."/>
            <person name="Xavier R.J."/>
            <person name="Alm E.J."/>
        </authorList>
    </citation>
    <scope>NUCLEOTIDE SEQUENCE [LARGE SCALE GENOMIC DNA]</scope>
    <source>
        <strain evidence="2 3">BIOML-A1</strain>
    </source>
</reference>
<feature type="domain" description="GGDEF" evidence="1">
    <location>
        <begin position="170"/>
        <end position="291"/>
    </location>
</feature>
<gene>
    <name evidence="2" type="ORF">GKD95_09755</name>
</gene>
<dbReference type="Gene3D" id="3.30.70.270">
    <property type="match status" value="1"/>
</dbReference>
<dbReference type="EMBL" id="WKQN01000009">
    <property type="protein sequence ID" value="MSC63604.1"/>
    <property type="molecule type" value="Genomic_DNA"/>
</dbReference>
<dbReference type="InterPro" id="IPR043128">
    <property type="entry name" value="Rev_trsase/Diguanyl_cyclase"/>
</dbReference>